<sequence length="299" mass="32719">MAEAGARLAIRLLQDAAERGDIDPWDVDVIAVVDGFLDQLRQRIELPRRLAPRGGSYEQDLAESSEAFLAASVLVGLKAELLESATFPPEPMLEDPFAEEDGGWDSSAVALPRRPERHLQRRPVAPPPLQRPVTLGELIRQLEDIAERLERDGGEGRPRPRHRRYSERAAIAQVASLAHREKLPETTAALSRFLLAWAPTAETLEWVAFDALVGAWAEALSSPAAGSPEDTDLDSDRVGVFWALLFLSSQGKVELAQDGGLYGPLSLRRHRDERSEAVSLPRLPGQGSDRGPAREALAA</sequence>
<evidence type="ECO:0000256" key="3">
    <source>
        <dbReference type="SAM" id="MobiDB-lite"/>
    </source>
</evidence>
<evidence type="ECO:0000313" key="4">
    <source>
        <dbReference type="EMBL" id="MEA5389669.1"/>
    </source>
</evidence>
<dbReference type="Pfam" id="PF02616">
    <property type="entry name" value="SMC_ScpA"/>
    <property type="match status" value="1"/>
</dbReference>
<dbReference type="PANTHER" id="PTHR33969">
    <property type="entry name" value="SEGREGATION AND CONDENSATION PROTEIN A"/>
    <property type="match status" value="1"/>
</dbReference>
<dbReference type="EMBL" id="JAYGHX010000001">
    <property type="protein sequence ID" value="MEA5389669.1"/>
    <property type="molecule type" value="Genomic_DNA"/>
</dbReference>
<comment type="caution">
    <text evidence="4">The sequence shown here is derived from an EMBL/GenBank/DDBJ whole genome shotgun (WGS) entry which is preliminary data.</text>
</comment>
<evidence type="ECO:0000256" key="2">
    <source>
        <dbReference type="ARBA" id="ARBA00044777"/>
    </source>
</evidence>
<feature type="region of interest" description="Disordered" evidence="3">
    <location>
        <begin position="273"/>
        <end position="299"/>
    </location>
</feature>
<dbReference type="RefSeq" id="WP_323303818.1">
    <property type="nucleotide sequence ID" value="NZ_JAYGHX010000001.1"/>
</dbReference>
<reference evidence="4 5" key="1">
    <citation type="submission" date="2023-12" db="EMBL/GenBank/DDBJ databases">
        <title>Baltic Sea Cyanobacteria.</title>
        <authorList>
            <person name="Delbaje E."/>
            <person name="Fewer D.P."/>
            <person name="Shishido T.K."/>
        </authorList>
    </citation>
    <scope>NUCLEOTIDE SEQUENCE [LARGE SCALE GENOMIC DNA]</scope>
    <source>
        <strain evidence="4 5">UHCC 0139</strain>
    </source>
</reference>
<name>A0ABU5RNN2_9CYAN</name>
<organism evidence="4 5">
    <name type="scientific">Cyanobium gracile UHCC 0139</name>
    <dbReference type="NCBI Taxonomy" id="3110308"/>
    <lineage>
        <taxon>Bacteria</taxon>
        <taxon>Bacillati</taxon>
        <taxon>Cyanobacteriota</taxon>
        <taxon>Cyanophyceae</taxon>
        <taxon>Synechococcales</taxon>
        <taxon>Prochlorococcaceae</taxon>
        <taxon>Cyanobium</taxon>
    </lineage>
</organism>
<evidence type="ECO:0000256" key="1">
    <source>
        <dbReference type="ARBA" id="ARBA00022829"/>
    </source>
</evidence>
<keyword evidence="5" id="KW-1185">Reference proteome</keyword>
<dbReference type="InterPro" id="IPR003768">
    <property type="entry name" value="ScpA"/>
</dbReference>
<protein>
    <recommendedName>
        <fullName evidence="2">Segregation and condensation protein A</fullName>
    </recommendedName>
</protein>
<dbReference type="PANTHER" id="PTHR33969:SF2">
    <property type="entry name" value="SEGREGATION AND CONDENSATION PROTEIN A"/>
    <property type="match status" value="1"/>
</dbReference>
<accession>A0ABU5RNN2</accession>
<keyword evidence="1" id="KW-0159">Chromosome partition</keyword>
<proteinExistence type="predicted"/>
<evidence type="ECO:0000313" key="5">
    <source>
        <dbReference type="Proteomes" id="UP001304461"/>
    </source>
</evidence>
<dbReference type="Proteomes" id="UP001304461">
    <property type="component" value="Unassembled WGS sequence"/>
</dbReference>
<gene>
    <name evidence="4" type="ORF">VB738_00215</name>
</gene>